<evidence type="ECO:0000313" key="2">
    <source>
        <dbReference type="EMBL" id="KAJ8348391.1"/>
    </source>
</evidence>
<evidence type="ECO:0000256" key="1">
    <source>
        <dbReference type="SAM" id="MobiDB-lite"/>
    </source>
</evidence>
<proteinExistence type="predicted"/>
<feature type="compositionally biased region" description="Polar residues" evidence="1">
    <location>
        <begin position="64"/>
        <end position="79"/>
    </location>
</feature>
<evidence type="ECO:0000313" key="3">
    <source>
        <dbReference type="Proteomes" id="UP001152622"/>
    </source>
</evidence>
<reference evidence="2" key="1">
    <citation type="journal article" date="2023" name="Science">
        <title>Genome structures resolve the early diversification of teleost fishes.</title>
        <authorList>
            <person name="Parey E."/>
            <person name="Louis A."/>
            <person name="Montfort J."/>
            <person name="Bouchez O."/>
            <person name="Roques C."/>
            <person name="Iampietro C."/>
            <person name="Lluch J."/>
            <person name="Castinel A."/>
            <person name="Donnadieu C."/>
            <person name="Desvignes T."/>
            <person name="Floi Bucao C."/>
            <person name="Jouanno E."/>
            <person name="Wen M."/>
            <person name="Mejri S."/>
            <person name="Dirks R."/>
            <person name="Jansen H."/>
            <person name="Henkel C."/>
            <person name="Chen W.J."/>
            <person name="Zahm M."/>
            <person name="Cabau C."/>
            <person name="Klopp C."/>
            <person name="Thompson A.W."/>
            <person name="Robinson-Rechavi M."/>
            <person name="Braasch I."/>
            <person name="Lecointre G."/>
            <person name="Bobe J."/>
            <person name="Postlethwait J.H."/>
            <person name="Berthelot C."/>
            <person name="Roest Crollius H."/>
            <person name="Guiguen Y."/>
        </authorList>
    </citation>
    <scope>NUCLEOTIDE SEQUENCE</scope>
    <source>
        <strain evidence="2">WJC10195</strain>
    </source>
</reference>
<protein>
    <submittedName>
        <fullName evidence="2">Uncharacterized protein</fullName>
    </submittedName>
</protein>
<sequence>MKRCCDSAQEVPHTRAPPHRRRLFYRPQPSRLPDLEPWPDGTSGALHRLLGRKNDPGSCEKEPSSTQFSPILSKWNMSM</sequence>
<dbReference type="EMBL" id="JAINUF010000010">
    <property type="protein sequence ID" value="KAJ8348391.1"/>
    <property type="molecule type" value="Genomic_DNA"/>
</dbReference>
<dbReference type="Proteomes" id="UP001152622">
    <property type="component" value="Chromosome 10"/>
</dbReference>
<keyword evidence="3" id="KW-1185">Reference proteome</keyword>
<feature type="compositionally biased region" description="Basic and acidic residues" evidence="1">
    <location>
        <begin position="52"/>
        <end position="63"/>
    </location>
</feature>
<feature type="region of interest" description="Disordered" evidence="1">
    <location>
        <begin position="1"/>
        <end position="79"/>
    </location>
</feature>
<name>A0A9Q1IQG8_SYNKA</name>
<comment type="caution">
    <text evidence="2">The sequence shown here is derived from an EMBL/GenBank/DDBJ whole genome shotgun (WGS) entry which is preliminary data.</text>
</comment>
<dbReference type="AlphaFoldDB" id="A0A9Q1IQG8"/>
<gene>
    <name evidence="2" type="ORF">SKAU_G00269800</name>
</gene>
<accession>A0A9Q1IQG8</accession>
<organism evidence="2 3">
    <name type="scientific">Synaphobranchus kaupii</name>
    <name type="common">Kaup's arrowtooth eel</name>
    <dbReference type="NCBI Taxonomy" id="118154"/>
    <lineage>
        <taxon>Eukaryota</taxon>
        <taxon>Metazoa</taxon>
        <taxon>Chordata</taxon>
        <taxon>Craniata</taxon>
        <taxon>Vertebrata</taxon>
        <taxon>Euteleostomi</taxon>
        <taxon>Actinopterygii</taxon>
        <taxon>Neopterygii</taxon>
        <taxon>Teleostei</taxon>
        <taxon>Anguilliformes</taxon>
        <taxon>Synaphobranchidae</taxon>
        <taxon>Synaphobranchus</taxon>
    </lineage>
</organism>